<reference evidence="1" key="1">
    <citation type="submission" date="2015-12" db="EMBL/GenBank/DDBJ databases">
        <title>Update maize B73 reference genome by single molecule sequencing technologies.</title>
        <authorList>
            <consortium name="Maize Genome Sequencing Project"/>
            <person name="Ware D."/>
        </authorList>
    </citation>
    <scope>NUCLEOTIDE SEQUENCE [LARGE SCALE GENOMIC DNA]</scope>
    <source>
        <tissue evidence="1">Seedling</tissue>
    </source>
</reference>
<gene>
    <name evidence="1" type="ORF">ZEAMMB73_Zm00001d029333</name>
</gene>
<organism evidence="1">
    <name type="scientific">Zea mays</name>
    <name type="common">Maize</name>
    <dbReference type="NCBI Taxonomy" id="4577"/>
    <lineage>
        <taxon>Eukaryota</taxon>
        <taxon>Viridiplantae</taxon>
        <taxon>Streptophyta</taxon>
        <taxon>Embryophyta</taxon>
        <taxon>Tracheophyta</taxon>
        <taxon>Spermatophyta</taxon>
        <taxon>Magnoliopsida</taxon>
        <taxon>Liliopsida</taxon>
        <taxon>Poales</taxon>
        <taxon>Poaceae</taxon>
        <taxon>PACMAD clade</taxon>
        <taxon>Panicoideae</taxon>
        <taxon>Andropogonodae</taxon>
        <taxon>Andropogoneae</taxon>
        <taxon>Tripsacinae</taxon>
        <taxon>Zea</taxon>
    </lineage>
</organism>
<name>A0A1D6K4F9_MAIZE</name>
<accession>A0A1D6K4F9</accession>
<dbReference type="EMBL" id="CM007647">
    <property type="protein sequence ID" value="ONL98490.1"/>
    <property type="molecule type" value="Genomic_DNA"/>
</dbReference>
<evidence type="ECO:0000313" key="1">
    <source>
        <dbReference type="EMBL" id="ONL98490.1"/>
    </source>
</evidence>
<proteinExistence type="predicted"/>
<dbReference type="AlphaFoldDB" id="A0A1D6K4F9"/>
<dbReference type="GO" id="GO:0016740">
    <property type="term" value="F:transferase activity"/>
    <property type="evidence" value="ECO:0007669"/>
    <property type="project" value="UniProtKB-KW"/>
</dbReference>
<protein>
    <submittedName>
        <fullName evidence="1">Transferase transferring acyl groups</fullName>
    </submittedName>
</protein>
<keyword evidence="1" id="KW-0808">Transferase</keyword>
<sequence length="58" mass="6703">MLIHIAQNVIKAFILQCNFAYVMLVFGQNFQVMCFSMFFCLIILSPSQNSSRFSSIFL</sequence>